<dbReference type="NCBIfam" id="TIGR02072">
    <property type="entry name" value="BioC"/>
    <property type="match status" value="1"/>
</dbReference>
<evidence type="ECO:0000256" key="5">
    <source>
        <dbReference type="ARBA" id="ARBA00022679"/>
    </source>
</evidence>
<gene>
    <name evidence="8 10" type="primary">bioC</name>
    <name evidence="10" type="ORF">theurythT_13310</name>
</gene>
<feature type="domain" description="Methyltransferase type 11" evidence="9">
    <location>
        <begin position="48"/>
        <end position="140"/>
    </location>
</feature>
<evidence type="ECO:0000256" key="1">
    <source>
        <dbReference type="ARBA" id="ARBA00000852"/>
    </source>
</evidence>
<dbReference type="Proteomes" id="UP001157133">
    <property type="component" value="Unassembled WGS sequence"/>
</dbReference>
<dbReference type="InterPro" id="IPR011814">
    <property type="entry name" value="BioC"/>
</dbReference>
<evidence type="ECO:0000256" key="7">
    <source>
        <dbReference type="ARBA" id="ARBA00022756"/>
    </source>
</evidence>
<dbReference type="EMBL" id="BSSU01000006">
    <property type="protein sequence ID" value="GLX81879.1"/>
    <property type="molecule type" value="Genomic_DNA"/>
</dbReference>
<evidence type="ECO:0000313" key="10">
    <source>
        <dbReference type="EMBL" id="GLX81879.1"/>
    </source>
</evidence>
<dbReference type="SUPFAM" id="SSF53335">
    <property type="entry name" value="S-adenosyl-L-methionine-dependent methyltransferases"/>
    <property type="match status" value="1"/>
</dbReference>
<organism evidence="10 11">
    <name type="scientific">Thalassotalea eurytherma</name>
    <dbReference type="NCBI Taxonomy" id="1144278"/>
    <lineage>
        <taxon>Bacteria</taxon>
        <taxon>Pseudomonadati</taxon>
        <taxon>Pseudomonadota</taxon>
        <taxon>Gammaproteobacteria</taxon>
        <taxon>Alteromonadales</taxon>
        <taxon>Colwelliaceae</taxon>
        <taxon>Thalassotalea</taxon>
    </lineage>
</organism>
<evidence type="ECO:0000259" key="9">
    <source>
        <dbReference type="Pfam" id="PF08241"/>
    </source>
</evidence>
<dbReference type="PANTHER" id="PTHR13090:SF1">
    <property type="entry name" value="ARGININE-HYDROXYLASE NDUFAF5, MITOCHONDRIAL"/>
    <property type="match status" value="1"/>
</dbReference>
<name>A0ABQ6H2Z5_9GAMM</name>
<dbReference type="InterPro" id="IPR050602">
    <property type="entry name" value="Malonyl-ACP_OMT"/>
</dbReference>
<evidence type="ECO:0000256" key="6">
    <source>
        <dbReference type="ARBA" id="ARBA00022691"/>
    </source>
</evidence>
<comment type="function">
    <text evidence="8">Converts the free carboxyl group of a malonyl-thioester to its methyl ester by transfer of a methyl group from S-adenosyl-L-methionine (SAM). It allows to synthesize pimeloyl-ACP via the fatty acid synthetic pathway.</text>
</comment>
<evidence type="ECO:0000256" key="8">
    <source>
        <dbReference type="HAMAP-Rule" id="MF_00835"/>
    </source>
</evidence>
<dbReference type="InterPro" id="IPR013216">
    <property type="entry name" value="Methyltransf_11"/>
</dbReference>
<comment type="catalytic activity">
    <reaction evidence="1 8">
        <text>malonyl-[ACP] + S-adenosyl-L-methionine = malonyl-[ACP] methyl ester + S-adenosyl-L-homocysteine</text>
        <dbReference type="Rhea" id="RHEA:17105"/>
        <dbReference type="Rhea" id="RHEA-COMP:9623"/>
        <dbReference type="Rhea" id="RHEA-COMP:9954"/>
        <dbReference type="ChEBI" id="CHEBI:57856"/>
        <dbReference type="ChEBI" id="CHEBI:59789"/>
        <dbReference type="ChEBI" id="CHEBI:78449"/>
        <dbReference type="ChEBI" id="CHEBI:78845"/>
        <dbReference type="EC" id="2.1.1.197"/>
    </reaction>
</comment>
<comment type="pathway">
    <text evidence="2 8">Cofactor biosynthesis; biotin biosynthesis.</text>
</comment>
<proteinExistence type="inferred from homology"/>
<comment type="caution">
    <text evidence="10">The sequence shown here is derived from an EMBL/GenBank/DDBJ whole genome shotgun (WGS) entry which is preliminary data.</text>
</comment>
<reference evidence="10 11" key="1">
    <citation type="submission" date="2023-03" db="EMBL/GenBank/DDBJ databases">
        <title>Draft genome sequence of Thalassotalea eurytherma JCM 18482T.</title>
        <authorList>
            <person name="Sawabe T."/>
        </authorList>
    </citation>
    <scope>NUCLEOTIDE SEQUENCE [LARGE SCALE GENOMIC DNA]</scope>
    <source>
        <strain evidence="10 11">JCM 18482</strain>
    </source>
</reference>
<keyword evidence="11" id="KW-1185">Reference proteome</keyword>
<keyword evidence="6 8" id="KW-0949">S-adenosyl-L-methionine</keyword>
<keyword evidence="4 8" id="KW-0489">Methyltransferase</keyword>
<accession>A0ABQ6H2Z5</accession>
<protein>
    <recommendedName>
        <fullName evidence="3 8">Malonyl-[acyl-carrier protein] O-methyltransferase</fullName>
        <shortName evidence="8">Malonyl-ACP O-methyltransferase</shortName>
        <ecNumber evidence="3 8">2.1.1.197</ecNumber>
    </recommendedName>
    <alternativeName>
        <fullName evidence="8">Biotin synthesis protein BioC</fullName>
    </alternativeName>
</protein>
<dbReference type="Gene3D" id="3.40.50.150">
    <property type="entry name" value="Vaccinia Virus protein VP39"/>
    <property type="match status" value="1"/>
</dbReference>
<dbReference type="Pfam" id="PF08241">
    <property type="entry name" value="Methyltransf_11"/>
    <property type="match status" value="1"/>
</dbReference>
<evidence type="ECO:0000256" key="2">
    <source>
        <dbReference type="ARBA" id="ARBA00004746"/>
    </source>
</evidence>
<keyword evidence="7 8" id="KW-0093">Biotin biosynthesis</keyword>
<sequence>MVLKHQQQKIAQNFGSASSSYDVSARLQRFSGKHLLPWLPNRHDLTVLDLGCGTGFFSDVLAKRYKQVIGLDLSKDMLSYTKENRDQHINLVNANAMSLPFQDNSLDVIYSNLVIQWCQPLTTLLAEINRVLKPGGIFIVSTLTDGTLFELKSSWAQVDDEKHVIDFKSAEELATDFESVEMEVLDAKQQDISLEYESVLHLAHELKGLGANHVPDKEKKGLAGKDKWRKMTQAYSDFQEPSGIYPATYALYSAMLVKLNF</sequence>
<dbReference type="RefSeq" id="WP_284207225.1">
    <property type="nucleotide sequence ID" value="NZ_BSSU01000006.1"/>
</dbReference>
<evidence type="ECO:0000256" key="3">
    <source>
        <dbReference type="ARBA" id="ARBA00012327"/>
    </source>
</evidence>
<dbReference type="PANTHER" id="PTHR13090">
    <property type="entry name" value="ARGININE-HYDROXYLASE NDUFAF5, MITOCHONDRIAL"/>
    <property type="match status" value="1"/>
</dbReference>
<dbReference type="InterPro" id="IPR029063">
    <property type="entry name" value="SAM-dependent_MTases_sf"/>
</dbReference>
<dbReference type="HAMAP" id="MF_00835">
    <property type="entry name" value="BioC"/>
    <property type="match status" value="1"/>
</dbReference>
<evidence type="ECO:0000256" key="4">
    <source>
        <dbReference type="ARBA" id="ARBA00022603"/>
    </source>
</evidence>
<dbReference type="CDD" id="cd02440">
    <property type="entry name" value="AdoMet_MTases"/>
    <property type="match status" value="1"/>
</dbReference>
<dbReference type="EC" id="2.1.1.197" evidence="3 8"/>
<keyword evidence="5 8" id="KW-0808">Transferase</keyword>
<evidence type="ECO:0000313" key="11">
    <source>
        <dbReference type="Proteomes" id="UP001157133"/>
    </source>
</evidence>
<comment type="similarity">
    <text evidence="8">Belongs to the methyltransferase superfamily.</text>
</comment>